<dbReference type="SUPFAM" id="SSF54593">
    <property type="entry name" value="Glyoxalase/Bleomycin resistance protein/Dihydroxybiphenyl dioxygenase"/>
    <property type="match status" value="1"/>
</dbReference>
<keyword evidence="1" id="KW-0456">Lyase</keyword>
<evidence type="ECO:0000313" key="2">
    <source>
        <dbReference type="Proteomes" id="UP001062443"/>
    </source>
</evidence>
<name>A0ABQ0QFW2_9PROT</name>
<dbReference type="Gene3D" id="3.10.180.10">
    <property type="entry name" value="2,3-Dihydroxybiphenyl 1,2-Dioxygenase, domain 1"/>
    <property type="match status" value="1"/>
</dbReference>
<comment type="caution">
    <text evidence="1">The sequence shown here is derived from an EMBL/GenBank/DDBJ whole genome shotgun (WGS) entry which is preliminary data.</text>
</comment>
<dbReference type="Proteomes" id="UP001062443">
    <property type="component" value="Unassembled WGS sequence"/>
</dbReference>
<gene>
    <name evidence="1" type="ORF">AA106556_0074</name>
</gene>
<proteinExistence type="predicted"/>
<evidence type="ECO:0000313" key="1">
    <source>
        <dbReference type="EMBL" id="GBR43392.1"/>
    </source>
</evidence>
<accession>A0ABQ0QFW2</accession>
<keyword evidence="2" id="KW-1185">Reference proteome</keyword>
<dbReference type="GO" id="GO:0016829">
    <property type="term" value="F:lyase activity"/>
    <property type="evidence" value="ECO:0007669"/>
    <property type="project" value="UniProtKB-KW"/>
</dbReference>
<dbReference type="EMBL" id="BAQB01000001">
    <property type="protein sequence ID" value="GBR43392.1"/>
    <property type="molecule type" value="Genomic_DNA"/>
</dbReference>
<dbReference type="InterPro" id="IPR029068">
    <property type="entry name" value="Glyas_Bleomycin-R_OHBP_Dase"/>
</dbReference>
<sequence length="72" mass="7564">MNGETDVGLQGDMSEATTAPLPVVLVDDLEKAYADVCAAGGMITKPTFGFPGGRRFHFSDPSGMELAIMQAE</sequence>
<protein>
    <submittedName>
        <fullName evidence="1">Lactoylglutathione lyase</fullName>
    </submittedName>
</protein>
<organism evidence="1 2">
    <name type="scientific">Neokomagataea tanensis NBRC 106556</name>
    <dbReference type="NCBI Taxonomy" id="1223519"/>
    <lineage>
        <taxon>Bacteria</taxon>
        <taxon>Pseudomonadati</taxon>
        <taxon>Pseudomonadota</taxon>
        <taxon>Alphaproteobacteria</taxon>
        <taxon>Acetobacterales</taxon>
        <taxon>Acetobacteraceae</taxon>
        <taxon>Neokomagataea</taxon>
    </lineage>
</organism>
<reference evidence="1" key="1">
    <citation type="submission" date="2013-04" db="EMBL/GenBank/DDBJ databases">
        <title>The genome sequencing project of 58 acetic acid bacteria.</title>
        <authorList>
            <person name="Okamoto-Kainuma A."/>
            <person name="Ishikawa M."/>
            <person name="Umino S."/>
            <person name="Koizumi Y."/>
            <person name="Shiwa Y."/>
            <person name="Yoshikawa H."/>
            <person name="Matsutani M."/>
            <person name="Matsushita K."/>
        </authorList>
    </citation>
    <scope>NUCLEOTIDE SEQUENCE</scope>
    <source>
        <strain evidence="1">NBRC 106556</strain>
    </source>
</reference>